<evidence type="ECO:0000313" key="6">
    <source>
        <dbReference type="EMBL" id="KFM80918.1"/>
    </source>
</evidence>
<feature type="region of interest" description="Disordered" evidence="2">
    <location>
        <begin position="358"/>
        <end position="383"/>
    </location>
</feature>
<dbReference type="PANTHER" id="PTHR46560:SF3">
    <property type="entry name" value="ZP DOMAIN-CONTAINING PROTEIN"/>
    <property type="match status" value="1"/>
</dbReference>
<sequence>MERQKIMMFPILCWIITLRFTLTLSNDIPSDSISEHLQYTTNTTYNNSEEVEEPTISKTSENDSTVSKYGYLTFSTEIFVEDSKLNEDATISEKILNSTKSQDEYNGLVSSAFNLGEENVMEEMTIIYESTTEHLQSTKNQLSNETEDHIQNSTENLYYNESAEKVMDYDTNMSSLSERLETTASTKSKPSTEKDSESTTTLQSNPESRKENNAGVSHPQTDKNLNYKKDSEINVTENAEKFRESTPISFEDFRTELPDKREHNGELREEFFAGSKQNDTVPEEAVRTENIPSDRNLGSSNEVFKRNESDISEISDVNTEMPGEHKELHTSSVRPEILKEISENQKEIYERVEASVTDDRKTNETKIDNLTEDPLEGSASNINSDEISFEATELNNNSTRIPKRIQENQDRYPEGRMRPVRPDPGYSHRQEADIVRPYRPDSPLNQYPYYRPTPDYRTPLIRQDTDFTRPARPDPDFPRVSFRPNYSYSKPSVDDTDSSRQSSSDSGSSKPYKPSFSRPYHPQTSFGRPYRPDYQRPTARPADDPVVAPKSTTDFKGISYQEPEVFEHSRADYDYTKQSEVVAEYPKTFLSDTRPSQLKPDITKPFRPSYDTITDSSIHSKTPEVDAFTENRESIKISKPDIATGKPGSSYYPRPGFGHNYQTSDTSVRPFSVGTVTSAKNITRVEFIKADCFDNHMKVTMRFNGTFNGLVYSSGYAQDSSCSYVNGSGRNHYEFFIRLNRCGTLGQQEVAEQRAAPTSRRRQERAQYLVNTVTVQYNPVIEEDIDEHFRVTCEYGYDFWKTVTFPVVNVESFLPRSSAVKVRTGSPVVFTLPPPQCNMEIRSGFGPSGNRITGPVNVGDPLTLVIHMKSESTGFDILVSNCFAHNGAQKRMQLIDSNGCVVQEKLVSPFRGVSSPDRSQQVTLYSYLKAFRFTGSPALYIECDVHMCHGSCPPQRCYWRHLYKRSAQEVTTETTTQSGVMSESVSLFQSLEVRHEEADAPNPLALRPSTGREDEDMVCMKTGGFAAIFACLLLLLLLTAFVSICLCLRMRKLKSYVEAPDTKHFVEFDGHVPIK</sequence>
<feature type="compositionally biased region" description="Low complexity" evidence="2">
    <location>
        <begin position="499"/>
        <end position="509"/>
    </location>
</feature>
<dbReference type="InterPro" id="IPR042235">
    <property type="entry name" value="ZP-C_dom"/>
</dbReference>
<keyword evidence="1" id="KW-1015">Disulfide bond</keyword>
<evidence type="ECO:0000313" key="7">
    <source>
        <dbReference type="Proteomes" id="UP000054359"/>
    </source>
</evidence>
<dbReference type="AlphaFoldDB" id="A0A087UU79"/>
<feature type="compositionally biased region" description="Polar residues" evidence="2">
    <location>
        <begin position="290"/>
        <end position="301"/>
    </location>
</feature>
<evidence type="ECO:0000256" key="1">
    <source>
        <dbReference type="ARBA" id="ARBA00023157"/>
    </source>
</evidence>
<dbReference type="Proteomes" id="UP000054359">
    <property type="component" value="Unassembled WGS sequence"/>
</dbReference>
<feature type="compositionally biased region" description="Basic and acidic residues" evidence="2">
    <location>
        <begin position="358"/>
        <end position="369"/>
    </location>
</feature>
<feature type="compositionally biased region" description="Polar residues" evidence="2">
    <location>
        <begin position="214"/>
        <end position="224"/>
    </location>
</feature>
<dbReference type="Pfam" id="PF23344">
    <property type="entry name" value="ZP-N"/>
    <property type="match status" value="1"/>
</dbReference>
<feature type="region of interest" description="Disordered" evidence="2">
    <location>
        <begin position="278"/>
        <end position="301"/>
    </location>
</feature>
<evidence type="ECO:0000256" key="3">
    <source>
        <dbReference type="SAM" id="Phobius"/>
    </source>
</evidence>
<feature type="compositionally biased region" description="Polar residues" evidence="2">
    <location>
        <begin position="178"/>
        <end position="189"/>
    </location>
</feature>
<proteinExistence type="predicted"/>
<accession>A0A087UU79</accession>
<dbReference type="InterPro" id="IPR001507">
    <property type="entry name" value="ZP_dom"/>
</dbReference>
<evidence type="ECO:0000256" key="2">
    <source>
        <dbReference type="SAM" id="MobiDB-lite"/>
    </source>
</evidence>
<reference evidence="6 7" key="1">
    <citation type="submission" date="2013-11" db="EMBL/GenBank/DDBJ databases">
        <title>Genome sequencing of Stegodyphus mimosarum.</title>
        <authorList>
            <person name="Bechsgaard J."/>
        </authorList>
    </citation>
    <scope>NUCLEOTIDE SEQUENCE [LARGE SCALE GENOMIC DNA]</scope>
</reference>
<feature type="transmembrane region" description="Helical" evidence="3">
    <location>
        <begin position="1025"/>
        <end position="1048"/>
    </location>
</feature>
<dbReference type="InterPro" id="IPR055355">
    <property type="entry name" value="ZP-C"/>
</dbReference>
<feature type="domain" description="ZP" evidence="5">
    <location>
        <begin position="691"/>
        <end position="964"/>
    </location>
</feature>
<organism evidence="6 7">
    <name type="scientific">Stegodyphus mimosarum</name>
    <name type="common">African social velvet spider</name>
    <dbReference type="NCBI Taxonomy" id="407821"/>
    <lineage>
        <taxon>Eukaryota</taxon>
        <taxon>Metazoa</taxon>
        <taxon>Ecdysozoa</taxon>
        <taxon>Arthropoda</taxon>
        <taxon>Chelicerata</taxon>
        <taxon>Arachnida</taxon>
        <taxon>Araneae</taxon>
        <taxon>Araneomorphae</taxon>
        <taxon>Entelegynae</taxon>
        <taxon>Eresoidea</taxon>
        <taxon>Eresidae</taxon>
        <taxon>Stegodyphus</taxon>
    </lineage>
</organism>
<dbReference type="STRING" id="407821.A0A087UU79"/>
<feature type="compositionally biased region" description="Low complexity" evidence="2">
    <location>
        <begin position="447"/>
        <end position="459"/>
    </location>
</feature>
<keyword evidence="3" id="KW-0812">Transmembrane</keyword>
<feature type="compositionally biased region" description="Basic and acidic residues" evidence="2">
    <location>
        <begin position="463"/>
        <end position="477"/>
    </location>
</feature>
<feature type="region of interest" description="Disordered" evidence="2">
    <location>
        <begin position="593"/>
        <end position="617"/>
    </location>
</feature>
<feature type="compositionally biased region" description="Basic and acidic residues" evidence="2">
    <location>
        <begin position="404"/>
        <end position="439"/>
    </location>
</feature>
<feature type="signal peptide" evidence="4">
    <location>
        <begin position="1"/>
        <end position="25"/>
    </location>
</feature>
<dbReference type="SMART" id="SM00241">
    <property type="entry name" value="ZP"/>
    <property type="match status" value="1"/>
</dbReference>
<keyword evidence="7" id="KW-1185">Reference proteome</keyword>
<feature type="region of interest" description="Disordered" evidence="2">
    <location>
        <begin position="404"/>
        <end position="554"/>
    </location>
</feature>
<dbReference type="EMBL" id="KK121640">
    <property type="protein sequence ID" value="KFM80918.1"/>
    <property type="molecule type" value="Genomic_DNA"/>
</dbReference>
<feature type="region of interest" description="Disordered" evidence="2">
    <location>
        <begin position="178"/>
        <end position="230"/>
    </location>
</feature>
<dbReference type="OrthoDB" id="6333343at2759"/>
<dbReference type="Gene3D" id="2.60.40.4100">
    <property type="entry name" value="Zona pellucida, ZP-C domain"/>
    <property type="match status" value="1"/>
</dbReference>
<dbReference type="Pfam" id="PF00100">
    <property type="entry name" value="Zona_pellucida"/>
    <property type="match status" value="1"/>
</dbReference>
<evidence type="ECO:0000259" key="5">
    <source>
        <dbReference type="PROSITE" id="PS51034"/>
    </source>
</evidence>
<dbReference type="PANTHER" id="PTHR46560">
    <property type="entry name" value="CYPHER, ISOFORM B"/>
    <property type="match status" value="1"/>
</dbReference>
<keyword evidence="3" id="KW-0472">Membrane</keyword>
<feature type="chain" id="PRO_5005412742" description="ZP domain-containing protein" evidence="4">
    <location>
        <begin position="26"/>
        <end position="1075"/>
    </location>
</feature>
<gene>
    <name evidence="6" type="ORF">X975_03027</name>
</gene>
<dbReference type="PROSITE" id="PS51034">
    <property type="entry name" value="ZP_2"/>
    <property type="match status" value="1"/>
</dbReference>
<dbReference type="InterPro" id="IPR055356">
    <property type="entry name" value="ZP-N"/>
</dbReference>
<evidence type="ECO:0000256" key="4">
    <source>
        <dbReference type="SAM" id="SignalP"/>
    </source>
</evidence>
<keyword evidence="3" id="KW-1133">Transmembrane helix</keyword>
<protein>
    <recommendedName>
        <fullName evidence="5">ZP domain-containing protein</fullName>
    </recommendedName>
</protein>
<name>A0A087UU79_STEMI</name>
<feature type="non-terminal residue" evidence="6">
    <location>
        <position position="1075"/>
    </location>
</feature>
<keyword evidence="4" id="KW-0732">Signal</keyword>